<feature type="binding site" evidence="5">
    <location>
        <begin position="261"/>
        <end position="263"/>
    </location>
    <ligand>
        <name>Mo-molybdopterin</name>
        <dbReference type="ChEBI" id="CHEBI:71302"/>
    </ligand>
</feature>
<dbReference type="HAMAP" id="MF_01206">
    <property type="entry name" value="MsrP"/>
    <property type="match status" value="1"/>
</dbReference>
<evidence type="ECO:0000256" key="5">
    <source>
        <dbReference type="HAMAP-Rule" id="MF_01206"/>
    </source>
</evidence>
<keyword evidence="4 5" id="KW-0560">Oxidoreductase</keyword>
<evidence type="ECO:0000256" key="1">
    <source>
        <dbReference type="ARBA" id="ARBA00022505"/>
    </source>
</evidence>
<dbReference type="RefSeq" id="WP_262564605.1">
    <property type="nucleotide sequence ID" value="NZ_JAPFCC010000001.1"/>
</dbReference>
<feature type="domain" description="Oxidoreductase molybdopterin-binding" evidence="6">
    <location>
        <begin position="123"/>
        <end position="279"/>
    </location>
</feature>
<keyword evidence="1 5" id="KW-0500">Molybdenum</keyword>
<dbReference type="NCBIfam" id="NF003767">
    <property type="entry name" value="PRK05363.1"/>
    <property type="match status" value="1"/>
</dbReference>
<evidence type="ECO:0000256" key="2">
    <source>
        <dbReference type="ARBA" id="ARBA00022723"/>
    </source>
</evidence>
<feature type="binding site" evidence="5">
    <location>
        <position position="250"/>
    </location>
    <ligand>
        <name>Mo-molybdopterin</name>
        <dbReference type="ChEBI" id="CHEBI:71302"/>
    </ligand>
</feature>
<sequence>MLIKTKRTSDVSSSEITSESIYQQRRDFLKKSGQYAFASLGLALTGCSDASDKTVASVASDYQDIPQLPAPQWLKEKVSTYKRSDFVTDEKLTPYANVTQYNNFYEFGYEKTDPAEHAKDFVTDPWSVVIEGAVEKPGTYHLEDLIRPEMMEERIYRLRCVEAWSMVIPWVGFSLSNMIKRFQPTSKAKFVEFTTLYDPKQMPGQKSRFSSIQYPYVEGLRLDEAMNPLSFMSVGVYGKTLPPQNGAPVRLVIPWKYGFKSIKSIVKIRFTETMPDTTWALSAPREYGFYANVNPNVSHPRWSQASERRLPATLLSPNRRDTLMFNGYGDEVAHLYKGMDLQRFY</sequence>
<comment type="cofactor">
    <cofactor evidence="5">
        <name>Mo-molybdopterin</name>
        <dbReference type="ChEBI" id="CHEBI:71302"/>
    </cofactor>
    <text evidence="5">Binds 1 Mo-molybdopterin (Mo-MPT) cofactor per subunit.</text>
</comment>
<comment type="caution">
    <text evidence="7">The sequence shown here is derived from an EMBL/GenBank/DDBJ whole genome shotgun (WGS) entry which is preliminary data.</text>
</comment>
<dbReference type="InterPro" id="IPR022867">
    <property type="entry name" value="MsrP"/>
</dbReference>
<dbReference type="SUPFAM" id="SSF56524">
    <property type="entry name" value="Oxidoreductase molybdopterin-binding domain"/>
    <property type="match status" value="1"/>
</dbReference>
<dbReference type="GO" id="GO:0016491">
    <property type="term" value="F:oxidoreductase activity"/>
    <property type="evidence" value="ECO:0007669"/>
    <property type="project" value="UniProtKB-KW"/>
</dbReference>
<protein>
    <recommendedName>
        <fullName evidence="5">Protein-methionine-sulfoxide reductase catalytic subunit MsrP</fullName>
        <ecNumber evidence="5">1.8.5.-</ecNumber>
    </recommendedName>
</protein>
<dbReference type="InterPro" id="IPR036374">
    <property type="entry name" value="OxRdtase_Mopterin-bd_sf"/>
</dbReference>
<evidence type="ECO:0000313" key="7">
    <source>
        <dbReference type="EMBL" id="MCW7554839.1"/>
    </source>
</evidence>
<dbReference type="Proteomes" id="UP001209854">
    <property type="component" value="Unassembled WGS sequence"/>
</dbReference>
<comment type="function">
    <text evidence="5">Part of the MsrPQ system that repairs oxidized periplasmic proteins containing methionine sulfoxide residues (Met-O), using respiratory chain electrons. Thus protects these proteins from oxidative-stress damage caused by reactive species of oxygen and chlorine generated by the host defense mechanisms. MsrPQ is essential for the maintenance of envelope integrity under bleach stress, rescuing a wide series of structurally unrelated periplasmic proteins from methionine oxidation. The catalytic subunit MsrP is non-stereospecific, being able to reduce both (R-) and (S-) diastereoisomers of methionine sulfoxide.</text>
</comment>
<dbReference type="Pfam" id="PF00174">
    <property type="entry name" value="Oxidored_molyb"/>
    <property type="match status" value="1"/>
</dbReference>
<keyword evidence="8" id="KW-1185">Reference proteome</keyword>
<comment type="catalytic activity">
    <reaction evidence="5">
        <text>L-methionyl-[protein] + a quinone + H2O = L-methionyl-(S)-S-oxide-[protein] + a quinol</text>
        <dbReference type="Rhea" id="RHEA:51292"/>
        <dbReference type="Rhea" id="RHEA-COMP:12313"/>
        <dbReference type="Rhea" id="RHEA-COMP:12315"/>
        <dbReference type="ChEBI" id="CHEBI:15377"/>
        <dbReference type="ChEBI" id="CHEBI:16044"/>
        <dbReference type="ChEBI" id="CHEBI:24646"/>
        <dbReference type="ChEBI" id="CHEBI:44120"/>
        <dbReference type="ChEBI" id="CHEBI:132124"/>
    </reaction>
</comment>
<reference evidence="7 8" key="1">
    <citation type="submission" date="2022-10" db="EMBL/GenBank/DDBJ databases">
        <title>High-quality genome sequences of two octocoral-associated bacteria, Endozoicomonas euniceicola EF212 and Endozoicomonas gorgoniicola PS125.</title>
        <authorList>
            <person name="Chiou Y.-J."/>
            <person name="Chen Y.-H."/>
        </authorList>
    </citation>
    <scope>NUCLEOTIDE SEQUENCE [LARGE SCALE GENOMIC DNA]</scope>
    <source>
        <strain evidence="7 8">PS125</strain>
    </source>
</reference>
<feature type="binding site" evidence="5">
    <location>
        <begin position="105"/>
        <end position="106"/>
    </location>
    <ligand>
        <name>Mo-molybdopterin</name>
        <dbReference type="ChEBI" id="CHEBI:71302"/>
    </ligand>
</feature>
<feature type="binding site" evidence="5">
    <location>
        <position position="102"/>
    </location>
    <ligand>
        <name>Mo-molybdopterin</name>
        <dbReference type="ChEBI" id="CHEBI:71302"/>
    </ligand>
</feature>
<dbReference type="Gene3D" id="3.90.420.10">
    <property type="entry name" value="Oxidoreductase, molybdopterin-binding domain"/>
    <property type="match status" value="1"/>
</dbReference>
<feature type="binding site" evidence="5">
    <location>
        <position position="195"/>
    </location>
    <ligand>
        <name>Mo-molybdopterin</name>
        <dbReference type="ChEBI" id="CHEBI:71302"/>
    </ligand>
</feature>
<feature type="binding site" evidence="5">
    <location>
        <position position="160"/>
    </location>
    <ligand>
        <name>Mo-molybdopterin</name>
        <dbReference type="ChEBI" id="CHEBI:71302"/>
    </ligand>
    <ligandPart>
        <name>Mo</name>
        <dbReference type="ChEBI" id="CHEBI:28685"/>
    </ligandPart>
</feature>
<dbReference type="EMBL" id="JAPFCC010000001">
    <property type="protein sequence ID" value="MCW7554839.1"/>
    <property type="molecule type" value="Genomic_DNA"/>
</dbReference>
<dbReference type="EC" id="1.8.5.-" evidence="5"/>
<name>A0ABT3MZN3_9GAMM</name>
<keyword evidence="3 5" id="KW-0732">Signal</keyword>
<accession>A0ABT3MZN3</accession>
<dbReference type="PANTHER" id="PTHR43032:SF3">
    <property type="entry name" value="PROTEIN-METHIONINE-SULFOXIDE REDUCTASE CATALYTIC SUBUNIT MSRP"/>
    <property type="match status" value="1"/>
</dbReference>
<keyword evidence="2 5" id="KW-0479">Metal-binding</keyword>
<gene>
    <name evidence="5 7" type="primary">msrP</name>
    <name evidence="7" type="ORF">NX722_19905</name>
</gene>
<evidence type="ECO:0000256" key="3">
    <source>
        <dbReference type="ARBA" id="ARBA00022729"/>
    </source>
</evidence>
<feature type="binding site" evidence="5">
    <location>
        <position position="245"/>
    </location>
    <ligand>
        <name>Mo-molybdopterin</name>
        <dbReference type="ChEBI" id="CHEBI:71302"/>
    </ligand>
</feature>
<evidence type="ECO:0000256" key="4">
    <source>
        <dbReference type="ARBA" id="ARBA00023002"/>
    </source>
</evidence>
<dbReference type="PANTHER" id="PTHR43032">
    <property type="entry name" value="PROTEIN-METHIONINE-SULFOXIDE REDUCTASE"/>
    <property type="match status" value="1"/>
</dbReference>
<proteinExistence type="inferred from homology"/>
<comment type="catalytic activity">
    <reaction evidence="5">
        <text>L-methionyl-[protein] + a quinone + H2O = L-methionyl-(R)-S-oxide-[protein] + a quinol</text>
        <dbReference type="Rhea" id="RHEA:51296"/>
        <dbReference type="Rhea" id="RHEA-COMP:12313"/>
        <dbReference type="Rhea" id="RHEA-COMP:12314"/>
        <dbReference type="ChEBI" id="CHEBI:15377"/>
        <dbReference type="ChEBI" id="CHEBI:16044"/>
        <dbReference type="ChEBI" id="CHEBI:24646"/>
        <dbReference type="ChEBI" id="CHEBI:45764"/>
        <dbReference type="ChEBI" id="CHEBI:132124"/>
    </reaction>
</comment>
<organism evidence="7 8">
    <name type="scientific">Endozoicomonas gorgoniicola</name>
    <dbReference type="NCBI Taxonomy" id="1234144"/>
    <lineage>
        <taxon>Bacteria</taxon>
        <taxon>Pseudomonadati</taxon>
        <taxon>Pseudomonadota</taxon>
        <taxon>Gammaproteobacteria</taxon>
        <taxon>Oceanospirillales</taxon>
        <taxon>Endozoicomonadaceae</taxon>
        <taxon>Endozoicomonas</taxon>
    </lineage>
</organism>
<evidence type="ECO:0000259" key="6">
    <source>
        <dbReference type="Pfam" id="PF00174"/>
    </source>
</evidence>
<comment type="subunit">
    <text evidence="5">Heterodimer of a catalytic subunit (MsrP) and a heme-binding subunit (MsrQ).</text>
</comment>
<comment type="similarity">
    <text evidence="5">Belongs to the MsrP family.</text>
</comment>
<evidence type="ECO:0000313" key="8">
    <source>
        <dbReference type="Proteomes" id="UP001209854"/>
    </source>
</evidence>
<dbReference type="InterPro" id="IPR000572">
    <property type="entry name" value="OxRdtase_Mopterin-bd_dom"/>
</dbReference>